<name>A0A6P8MM67_9HYME</name>
<feature type="compositionally biased region" description="Low complexity" evidence="4">
    <location>
        <begin position="1319"/>
        <end position="1328"/>
    </location>
</feature>
<feature type="compositionally biased region" description="Polar residues" evidence="4">
    <location>
        <begin position="335"/>
        <end position="347"/>
    </location>
</feature>
<dbReference type="GO" id="GO:0005829">
    <property type="term" value="C:cytosol"/>
    <property type="evidence" value="ECO:0007669"/>
    <property type="project" value="TreeGrafter"/>
</dbReference>
<evidence type="ECO:0000256" key="1">
    <source>
        <dbReference type="ARBA" id="ARBA00022884"/>
    </source>
</evidence>
<feature type="compositionally biased region" description="Low complexity" evidence="4">
    <location>
        <begin position="729"/>
        <end position="739"/>
    </location>
</feature>
<dbReference type="Gene3D" id="1.10.10.10">
    <property type="entry name" value="Winged helix-like DNA-binding domain superfamily/Winged helix DNA-binding domain"/>
    <property type="match status" value="1"/>
</dbReference>
<dbReference type="InterPro" id="IPR036390">
    <property type="entry name" value="WH_DNA-bd_sf"/>
</dbReference>
<dbReference type="GO" id="GO:0045727">
    <property type="term" value="P:positive regulation of translation"/>
    <property type="evidence" value="ECO:0007669"/>
    <property type="project" value="TreeGrafter"/>
</dbReference>
<evidence type="ECO:0000313" key="8">
    <source>
        <dbReference type="RefSeq" id="XP_033314912.1"/>
    </source>
</evidence>
<keyword evidence="1 3" id="KW-0694">RNA-binding</keyword>
<organism evidence="6 7">
    <name type="scientific">Bombus bifarius</name>
    <dbReference type="NCBI Taxonomy" id="103933"/>
    <lineage>
        <taxon>Eukaryota</taxon>
        <taxon>Metazoa</taxon>
        <taxon>Ecdysozoa</taxon>
        <taxon>Arthropoda</taxon>
        <taxon>Hexapoda</taxon>
        <taxon>Insecta</taxon>
        <taxon>Pterygota</taxon>
        <taxon>Neoptera</taxon>
        <taxon>Endopterygota</taxon>
        <taxon>Hymenoptera</taxon>
        <taxon>Apocrita</taxon>
        <taxon>Aculeata</taxon>
        <taxon>Apoidea</taxon>
        <taxon>Anthophila</taxon>
        <taxon>Apidae</taxon>
        <taxon>Bombus</taxon>
        <taxon>Pyrobombus</taxon>
    </lineage>
</organism>
<evidence type="ECO:0000256" key="2">
    <source>
        <dbReference type="ARBA" id="ARBA00072183"/>
    </source>
</evidence>
<feature type="domain" description="HTH La-type RNA-binding" evidence="5">
    <location>
        <begin position="489"/>
        <end position="580"/>
    </location>
</feature>
<dbReference type="RefSeq" id="XP_033314911.1">
    <property type="nucleotide sequence ID" value="XM_033459020.1"/>
</dbReference>
<feature type="compositionally biased region" description="Polar residues" evidence="4">
    <location>
        <begin position="1329"/>
        <end position="1346"/>
    </location>
</feature>
<feature type="compositionally biased region" description="Basic and acidic residues" evidence="4">
    <location>
        <begin position="177"/>
        <end position="204"/>
    </location>
</feature>
<dbReference type="RefSeq" id="XP_033314913.1">
    <property type="nucleotide sequence ID" value="XM_033459022.1"/>
</dbReference>
<sequence>MAAKVASGTQGSAEKEQCPGVSYASILNPKSGTETRVVNKGNNKENIGSQVVQQQSVPIKDCIASQNLTVKGKSYQRTGRRINSQSKIEKCYGNELPTGIEQNQLVIQKDNLVEKRQEATVEQMNGDIGSDGEFQTVAPKSARRKEKLREQQRDFRERQKHRDHRHPLRGHTGSNERSYKERDRGDRGGMEHVVGNKDVLKDKEEIEAESEVQSSAPVKYVEAPLPAVNPWTKSKIITPVTPANFVSTVPSGTVVSMEKQTDKEKRILQPQQQQGIVENGIDTGNHPTIVTVSKDRRKFNQKASDFSDIGDWPTLEASGEKKTVVTAQKQNGVIEQNNCRESSSNAIESRGKENKEQNHCQHDDEEHLDSNEKKKKVNKQKWVPLEIDIAKNRSKRDRSPKYHNQREKSGEEADSYRNREHDRPAYITRGGRGGRSYRGRGGRGGRGSYRGGFRHRHDQVYMQMHKFGLLDPNYMVGYMGTFYFSNFMNINTSALKEILRNQIEYYFSEENLLRDFFLRRKMDAQGFLPITLIASFHRVQTLTTDVGLVIEAIMESDKLELVDGFKVRTKIDPLKWPILDAAGNPVFLEPSNTSNSSQNEVILSSTSESDFCPAARPLSTIPIPPVPRVLQSNHTIPTIGRLSESESISSLIGDSLNPNVPEFIPISNELTDKNNESVVFDNTSESFKTEKQSVEVRSIPVLSSDNSLLLSRNKASKPDDKMSTTVKCSSPSSVPSSVPEVQVNGESQSVNDVWKEVRRRVKPSHKERNEEKEKIDNVKSEEREELDFQFDEELDTPPPTGRHNAFSEWSEDDEDYELSDRDVNKLLIFTQTSVPMSTRIPKHEGHDRTGDWTTRVKMTQDLEQAINDGLYYYEEDLWMKDGQRYGSSSSIGSYKTVNVISQEDFEKMAPKAPKKANPEVPPPPPSAIEDMEVSRSLPTQMSITTDGQERRDRRVDRSRWNDKSRRDSRRGVVPRFFAVVKDEPSVDPRTPRKRKTRHSNNPPVEHHVGWIMDVREHRPRTYSTGSSTGTSPNEGYLASSYGSAPQSLPIFHHPSHALLKENGFTQQVYHKYHSRCLKERKRLGIGQSQEMNTLFRFWSFFLRENFNRTMYEEFRTVAKEDASEGYRYGLECLFRFYSYGLEKRFRHHLYKDFQVETIQDYESGQLYGLEKFWAFLKYYKRSDQLQVDLKLQEYLSKFKSIEDFRVVEPQINEMLQAFAANSRSQAAKRRNRSVSESAGDGDASPTNRVRRLSGGSSTVTLPTSNSEHNSVAQKSRVDSVNLSQFRNRADSFGSGRLGHPRRRNDAGPSFSNIQRDLSKQQQQSRSKQNFGSCTKAQEVSGKSQNVIRDRFLAISKTEQTKSATIKTDSTSISQK</sequence>
<feature type="compositionally biased region" description="Basic and acidic residues" evidence="4">
    <location>
        <begin position="349"/>
        <end position="372"/>
    </location>
</feature>
<dbReference type="GeneID" id="117213571"/>
<dbReference type="GO" id="GO:0010494">
    <property type="term" value="C:cytoplasmic stress granule"/>
    <property type="evidence" value="ECO:0007669"/>
    <property type="project" value="TreeGrafter"/>
</dbReference>
<feature type="region of interest" description="Disordered" evidence="4">
    <location>
        <begin position="1226"/>
        <end position="1375"/>
    </location>
</feature>
<feature type="compositionally biased region" description="Polar residues" evidence="4">
    <location>
        <begin position="28"/>
        <end position="51"/>
    </location>
</feature>
<feature type="region of interest" description="Disordered" evidence="4">
    <location>
        <begin position="712"/>
        <end position="815"/>
    </location>
</feature>
<proteinExistence type="predicted"/>
<dbReference type="SMART" id="SM00684">
    <property type="entry name" value="DM15"/>
    <property type="match status" value="3"/>
</dbReference>
<dbReference type="Pfam" id="PF21071">
    <property type="entry name" value="LARP1_HEAT"/>
    <property type="match status" value="1"/>
</dbReference>
<feature type="compositionally biased region" description="Polar residues" evidence="4">
    <location>
        <begin position="1254"/>
        <end position="1286"/>
    </location>
</feature>
<dbReference type="SMART" id="SM00715">
    <property type="entry name" value="LA"/>
    <property type="match status" value="1"/>
</dbReference>
<dbReference type="GO" id="GO:0008187">
    <property type="term" value="F:poly-pyrimidine tract binding"/>
    <property type="evidence" value="ECO:0007669"/>
    <property type="project" value="UniProtKB-ARBA"/>
</dbReference>
<feature type="compositionally biased region" description="Basic and acidic residues" evidence="4">
    <location>
        <begin position="947"/>
        <end position="965"/>
    </location>
</feature>
<feature type="compositionally biased region" description="Basic residues" evidence="4">
    <location>
        <begin position="158"/>
        <end position="169"/>
    </location>
</feature>
<feature type="compositionally biased region" description="Basic and acidic residues" evidence="4">
    <location>
        <begin position="397"/>
        <end position="424"/>
    </location>
</feature>
<dbReference type="InterPro" id="IPR036388">
    <property type="entry name" value="WH-like_DNA-bd_sf"/>
</dbReference>
<dbReference type="PANTHER" id="PTHR22792">
    <property type="entry name" value="LUPUS LA PROTEIN-RELATED"/>
    <property type="match status" value="1"/>
</dbReference>
<feature type="compositionally biased region" description="Polar residues" evidence="4">
    <location>
        <begin position="1356"/>
        <end position="1375"/>
    </location>
</feature>
<dbReference type="KEGG" id="bbif:117213571"/>
<feature type="region of interest" description="Disordered" evidence="4">
    <location>
        <begin position="908"/>
        <end position="968"/>
    </location>
</feature>
<dbReference type="Pfam" id="PF05383">
    <property type="entry name" value="La"/>
    <property type="match status" value="1"/>
</dbReference>
<dbReference type="PROSITE" id="PS50961">
    <property type="entry name" value="HTH_LA"/>
    <property type="match status" value="1"/>
</dbReference>
<dbReference type="GO" id="GO:0000339">
    <property type="term" value="F:RNA cap binding"/>
    <property type="evidence" value="ECO:0007669"/>
    <property type="project" value="InterPro"/>
</dbReference>
<feature type="compositionally biased region" description="Basic and acidic residues" evidence="4">
    <location>
        <begin position="764"/>
        <end position="782"/>
    </location>
</feature>
<dbReference type="InterPro" id="IPR045180">
    <property type="entry name" value="La_dom_prot"/>
</dbReference>
<evidence type="ECO:0000313" key="7">
    <source>
        <dbReference type="RefSeq" id="XP_033314911.1"/>
    </source>
</evidence>
<feature type="region of interest" description="Disordered" evidence="4">
    <location>
        <begin position="335"/>
        <end position="451"/>
    </location>
</feature>
<feature type="region of interest" description="Disordered" evidence="4">
    <location>
        <begin position="122"/>
        <end position="215"/>
    </location>
</feature>
<evidence type="ECO:0000313" key="6">
    <source>
        <dbReference type="Proteomes" id="UP000515164"/>
    </source>
</evidence>
<keyword evidence="6" id="KW-1185">Reference proteome</keyword>
<dbReference type="SUPFAM" id="SSF46785">
    <property type="entry name" value="Winged helix' DNA-binding domain"/>
    <property type="match status" value="1"/>
</dbReference>
<feature type="compositionally biased region" description="Basic and acidic residues" evidence="4">
    <location>
        <begin position="147"/>
        <end position="157"/>
    </location>
</feature>
<evidence type="ECO:0000256" key="3">
    <source>
        <dbReference type="PROSITE-ProRule" id="PRU00332"/>
    </source>
</evidence>
<dbReference type="RefSeq" id="XP_033314912.1">
    <property type="nucleotide sequence ID" value="XM_033459021.1"/>
</dbReference>
<evidence type="ECO:0000256" key="4">
    <source>
        <dbReference type="SAM" id="MobiDB-lite"/>
    </source>
</evidence>
<feature type="compositionally biased region" description="Polar residues" evidence="4">
    <location>
        <begin position="936"/>
        <end position="946"/>
    </location>
</feature>
<dbReference type="InterPro" id="IPR006630">
    <property type="entry name" value="La_HTH"/>
</dbReference>
<dbReference type="InterPro" id="IPR006607">
    <property type="entry name" value="DM15"/>
</dbReference>
<evidence type="ECO:0000313" key="9">
    <source>
        <dbReference type="RefSeq" id="XP_033314913.1"/>
    </source>
</evidence>
<evidence type="ECO:0000259" key="5">
    <source>
        <dbReference type="PROSITE" id="PS50961"/>
    </source>
</evidence>
<protein>
    <recommendedName>
        <fullName evidence="2">La-related protein 1</fullName>
    </recommendedName>
</protein>
<feature type="region of interest" description="Disordered" evidence="4">
    <location>
        <begin position="1"/>
        <end position="51"/>
    </location>
</feature>
<dbReference type="PANTHER" id="PTHR22792:SF132">
    <property type="entry name" value="LA-RELATED PROTEIN 1"/>
    <property type="match status" value="1"/>
</dbReference>
<feature type="region of interest" description="Disordered" evidence="4">
    <location>
        <begin position="983"/>
        <end position="1005"/>
    </location>
</feature>
<accession>A0A6P8MM67</accession>
<dbReference type="Proteomes" id="UP000515164">
    <property type="component" value="Unplaced"/>
</dbReference>
<gene>
    <name evidence="7 8 9" type="primary">LOC117213571</name>
</gene>
<dbReference type="FunFam" id="1.10.10.10:FF:000131">
    <property type="entry name" value="la-related protein 1B isoform X2"/>
    <property type="match status" value="1"/>
</dbReference>
<dbReference type="CTD" id="53567"/>
<reference evidence="7 8" key="1">
    <citation type="submission" date="2025-04" db="UniProtKB">
        <authorList>
            <consortium name="RefSeq"/>
        </authorList>
    </citation>
    <scope>IDENTIFICATION</scope>
    <source>
        <tissue evidence="7 8">Muscle</tissue>
    </source>
</reference>
<feature type="compositionally biased region" description="Acidic residues" evidence="4">
    <location>
        <begin position="783"/>
        <end position="795"/>
    </location>
</feature>
<dbReference type="GO" id="GO:0048255">
    <property type="term" value="P:mRNA stabilization"/>
    <property type="evidence" value="ECO:0007669"/>
    <property type="project" value="InterPro"/>
</dbReference>